<evidence type="ECO:0000313" key="2">
    <source>
        <dbReference type="Proteomes" id="UP000814140"/>
    </source>
</evidence>
<evidence type="ECO:0000313" key="1">
    <source>
        <dbReference type="EMBL" id="KAI0055885.1"/>
    </source>
</evidence>
<dbReference type="EMBL" id="MU277276">
    <property type="protein sequence ID" value="KAI0055885.1"/>
    <property type="molecule type" value="Genomic_DNA"/>
</dbReference>
<sequence>MVSNDQEAMDPRIVITVKNTDLWLKDGTIIIRTVCKQETTTQVTLYKVHKFVLALHCSVFAALFSAGPQDAFQLGSEQYENLPIMELTDVPDDVNSFLKALYFPEETQIHLPKSRTARQDYSFPATYPGILRLATKYDAPKIRNIIIRSLEMNWPTTPRAWETLQCQILEDVDHDFEDLGVSNVSKLYPDPVLAIRLATEFDLPHILPVAFYDLFRVLDSTPLDPPPGELPQPFRVADISILTGEDLRIFTLGAARLRTAHSQALHDASHISPLNTCERRFAWDTADPEPCARALSAWMRSPDDRPTVGTDPLGWLRRTIDDLESSPPEGVCDACVQSIQDKLSLIMEKLWKSLPHIFVLNDAVAPDWGVANDEPAYANAPPVLG</sequence>
<keyword evidence="2" id="KW-1185">Reference proteome</keyword>
<dbReference type="Proteomes" id="UP000814140">
    <property type="component" value="Unassembled WGS sequence"/>
</dbReference>
<reference evidence="1" key="2">
    <citation type="journal article" date="2022" name="New Phytol.">
        <title>Evolutionary transition to the ectomycorrhizal habit in the genomes of a hyperdiverse lineage of mushroom-forming fungi.</title>
        <authorList>
            <person name="Looney B."/>
            <person name="Miyauchi S."/>
            <person name="Morin E."/>
            <person name="Drula E."/>
            <person name="Courty P.E."/>
            <person name="Kohler A."/>
            <person name="Kuo A."/>
            <person name="LaButti K."/>
            <person name="Pangilinan J."/>
            <person name="Lipzen A."/>
            <person name="Riley R."/>
            <person name="Andreopoulos W."/>
            <person name="He G."/>
            <person name="Johnson J."/>
            <person name="Nolan M."/>
            <person name="Tritt A."/>
            <person name="Barry K.W."/>
            <person name="Grigoriev I.V."/>
            <person name="Nagy L.G."/>
            <person name="Hibbett D."/>
            <person name="Henrissat B."/>
            <person name="Matheny P.B."/>
            <person name="Labbe J."/>
            <person name="Martin F.M."/>
        </authorList>
    </citation>
    <scope>NUCLEOTIDE SEQUENCE</scope>
    <source>
        <strain evidence="1">HHB10654</strain>
    </source>
</reference>
<protein>
    <submittedName>
        <fullName evidence="1">Uncharacterized protein</fullName>
    </submittedName>
</protein>
<name>A0ACB8SIJ1_9AGAM</name>
<comment type="caution">
    <text evidence="1">The sequence shown here is derived from an EMBL/GenBank/DDBJ whole genome shotgun (WGS) entry which is preliminary data.</text>
</comment>
<reference evidence="1" key="1">
    <citation type="submission" date="2021-03" db="EMBL/GenBank/DDBJ databases">
        <authorList>
            <consortium name="DOE Joint Genome Institute"/>
            <person name="Ahrendt S."/>
            <person name="Looney B.P."/>
            <person name="Miyauchi S."/>
            <person name="Morin E."/>
            <person name="Drula E."/>
            <person name="Courty P.E."/>
            <person name="Chicoki N."/>
            <person name="Fauchery L."/>
            <person name="Kohler A."/>
            <person name="Kuo A."/>
            <person name="Labutti K."/>
            <person name="Pangilinan J."/>
            <person name="Lipzen A."/>
            <person name="Riley R."/>
            <person name="Andreopoulos W."/>
            <person name="He G."/>
            <person name="Johnson J."/>
            <person name="Barry K.W."/>
            <person name="Grigoriev I.V."/>
            <person name="Nagy L."/>
            <person name="Hibbett D."/>
            <person name="Henrissat B."/>
            <person name="Matheny P.B."/>
            <person name="Labbe J."/>
            <person name="Martin F."/>
        </authorList>
    </citation>
    <scope>NUCLEOTIDE SEQUENCE</scope>
    <source>
        <strain evidence="1">HHB10654</strain>
    </source>
</reference>
<accession>A0ACB8SIJ1</accession>
<gene>
    <name evidence="1" type="ORF">BV25DRAFT_1719063</name>
</gene>
<organism evidence="1 2">
    <name type="scientific">Artomyces pyxidatus</name>
    <dbReference type="NCBI Taxonomy" id="48021"/>
    <lineage>
        <taxon>Eukaryota</taxon>
        <taxon>Fungi</taxon>
        <taxon>Dikarya</taxon>
        <taxon>Basidiomycota</taxon>
        <taxon>Agaricomycotina</taxon>
        <taxon>Agaricomycetes</taxon>
        <taxon>Russulales</taxon>
        <taxon>Auriscalpiaceae</taxon>
        <taxon>Artomyces</taxon>
    </lineage>
</organism>
<proteinExistence type="predicted"/>